<dbReference type="Proteomes" id="UP000000546">
    <property type="component" value="Chromosome"/>
</dbReference>
<dbReference type="PANTHER" id="PTHR31367">
    <property type="entry name" value="CYTOSOLIC 5'-NUCLEOTIDASE 1 FAMILY MEMBER"/>
    <property type="match status" value="1"/>
</dbReference>
<evidence type="ECO:0000313" key="1">
    <source>
        <dbReference type="EMBL" id="AAZ19809.1"/>
    </source>
</evidence>
<dbReference type="PANTHER" id="PTHR31367:SF5">
    <property type="entry name" value="CYTOSOLIC 5'-NUCLEOTIDASE 1A"/>
    <property type="match status" value="1"/>
</dbReference>
<dbReference type="eggNOG" id="ENOG502Z7TB">
    <property type="taxonomic scope" value="Bacteria"/>
</dbReference>
<accession>Q4FQ99</accession>
<dbReference type="GO" id="GO:0000287">
    <property type="term" value="F:magnesium ion binding"/>
    <property type="evidence" value="ECO:0007669"/>
    <property type="project" value="InterPro"/>
</dbReference>
<sequence>MVEVVIVSKSSPDTGIQVLNAIREHGLTISGSAFIFGSPIAPYIKDFNVDLFLTTNLEDAQQDADADICACACVILDATPVNTCELDTKQLHIAFDGDAVLFDDSGELLYKQKGLQAFHDHEAKMRDLSIEKGPYAELLIKLSKMQERLPVTNTRLIK</sequence>
<evidence type="ECO:0000313" key="2">
    <source>
        <dbReference type="Proteomes" id="UP000000546"/>
    </source>
</evidence>
<dbReference type="EMBL" id="CP000082">
    <property type="protein sequence ID" value="AAZ19809.1"/>
    <property type="molecule type" value="Genomic_DNA"/>
</dbReference>
<dbReference type="GO" id="GO:0005737">
    <property type="term" value="C:cytoplasm"/>
    <property type="evidence" value="ECO:0007669"/>
    <property type="project" value="InterPro"/>
</dbReference>
<dbReference type="GO" id="GO:0009117">
    <property type="term" value="P:nucleotide metabolic process"/>
    <property type="evidence" value="ECO:0007669"/>
    <property type="project" value="InterPro"/>
</dbReference>
<dbReference type="STRING" id="259536.Psyc_1962"/>
<dbReference type="AlphaFoldDB" id="Q4FQ99"/>
<evidence type="ECO:0008006" key="3">
    <source>
        <dbReference type="Google" id="ProtNLM"/>
    </source>
</evidence>
<name>Q4FQ99_PSYA2</name>
<dbReference type="GO" id="GO:0008253">
    <property type="term" value="F:5'-nucleotidase activity"/>
    <property type="evidence" value="ECO:0007669"/>
    <property type="project" value="InterPro"/>
</dbReference>
<reference evidence="1 2" key="1">
    <citation type="journal article" date="2010" name="Appl. Environ. Microbiol.">
        <title>The genome sequence of Psychrobacter arcticus 273-4, a psychroactive Siberian permafrost bacterium, reveals mechanisms for adaptation to low-temperature growth.</title>
        <authorList>
            <person name="Ayala-del-Rio H.L."/>
            <person name="Chain P.S."/>
            <person name="Grzymski J.J."/>
            <person name="Ponder M.A."/>
            <person name="Ivanova N."/>
            <person name="Bergholz P.W."/>
            <person name="Di Bartolo G."/>
            <person name="Hauser L."/>
            <person name="Land M."/>
            <person name="Bakermans C."/>
            <person name="Rodrigues D."/>
            <person name="Klappenbach J."/>
            <person name="Zarka D."/>
            <person name="Larimer F."/>
            <person name="Richardson P."/>
            <person name="Murray A."/>
            <person name="Thomashow M."/>
            <person name="Tiedje J.M."/>
        </authorList>
    </citation>
    <scope>NUCLEOTIDE SEQUENCE [LARGE SCALE GENOMIC DNA]</scope>
    <source>
        <strain evidence="2">DSM 17307 / VKM B-2377 / 273-4</strain>
    </source>
</reference>
<gene>
    <name evidence="1" type="ordered locus">Psyc_1962</name>
</gene>
<dbReference type="Pfam" id="PF06189">
    <property type="entry name" value="5-nucleotidase"/>
    <property type="match status" value="1"/>
</dbReference>
<dbReference type="GO" id="GO:0000166">
    <property type="term" value="F:nucleotide binding"/>
    <property type="evidence" value="ECO:0007669"/>
    <property type="project" value="InterPro"/>
</dbReference>
<dbReference type="InterPro" id="IPR010394">
    <property type="entry name" value="5-nucleotidase"/>
</dbReference>
<protein>
    <recommendedName>
        <fullName evidence="3">5'-nucleotidase</fullName>
    </recommendedName>
</protein>
<organism evidence="1 2">
    <name type="scientific">Psychrobacter arcticus (strain DSM 17307 / VKM B-2377 / 273-4)</name>
    <dbReference type="NCBI Taxonomy" id="259536"/>
    <lineage>
        <taxon>Bacteria</taxon>
        <taxon>Pseudomonadati</taxon>
        <taxon>Pseudomonadota</taxon>
        <taxon>Gammaproteobacteria</taxon>
        <taxon>Moraxellales</taxon>
        <taxon>Moraxellaceae</taxon>
        <taxon>Psychrobacter</taxon>
    </lineage>
</organism>
<proteinExistence type="predicted"/>
<dbReference type="KEGG" id="par:Psyc_1962"/>
<keyword evidence="2" id="KW-1185">Reference proteome</keyword>
<dbReference type="HOGENOM" id="CLU_1667945_0_0_6"/>